<accession>A0ABX1IMM4</accession>
<keyword evidence="1" id="KW-0808">Transferase</keyword>
<evidence type="ECO:0000313" key="3">
    <source>
        <dbReference type="Proteomes" id="UP000744032"/>
    </source>
</evidence>
<dbReference type="EMBL" id="JAAXMD010000110">
    <property type="protein sequence ID" value="NKQ25526.1"/>
    <property type="molecule type" value="Genomic_DNA"/>
</dbReference>
<organism evidence="2 3">
    <name type="scientific">Streptomyces galbus</name>
    <dbReference type="NCBI Taxonomy" id="33898"/>
    <lineage>
        <taxon>Bacteria</taxon>
        <taxon>Bacillati</taxon>
        <taxon>Actinomycetota</taxon>
        <taxon>Actinomycetes</taxon>
        <taxon>Kitasatosporales</taxon>
        <taxon>Streptomycetaceae</taxon>
        <taxon>Streptomyces</taxon>
    </lineage>
</organism>
<name>A0ABX1IMM4_STRGB</name>
<dbReference type="SFLD" id="SFLDG01162">
    <property type="entry name" value="I"/>
    <property type="match status" value="1"/>
</dbReference>
<reference evidence="2 3" key="1">
    <citation type="submission" date="2020-04" db="EMBL/GenBank/DDBJ databases">
        <title>Genome sequence of Streptomyces galbus strain I339.</title>
        <authorList>
            <person name="Silva E.A.N."/>
            <person name="Merces M."/>
            <person name="Castelo Branco A.P.O.T."/>
            <person name="Vasconcelos P.C."/>
            <person name="Costa N.P."/>
            <person name="Marinho G.C.S."/>
            <person name="Oliveira C.J.B."/>
            <person name="Araujo D."/>
            <person name="Rodrigues Junior V.S."/>
            <person name="Almeida R."/>
            <person name="Silva Filho U.R."/>
            <person name="Andrade A.S.A."/>
            <person name="Cibulski S.P."/>
        </authorList>
    </citation>
    <scope>NUCLEOTIDE SEQUENCE [LARGE SCALE GENOMIC DNA]</scope>
    <source>
        <strain evidence="2 3">I339</strain>
    </source>
</reference>
<dbReference type="RefSeq" id="WP_168373818.1">
    <property type="nucleotide sequence ID" value="NZ_JAAXMD010000110.1"/>
</dbReference>
<protein>
    <submittedName>
        <fullName evidence="2">Prenyltransferase</fullName>
    </submittedName>
</protein>
<gene>
    <name evidence="2" type="ORF">HF200_13985</name>
</gene>
<comment type="caution">
    <text evidence="2">The sequence shown here is derived from an EMBL/GenBank/DDBJ whole genome shotgun (WGS) entry which is preliminary data.</text>
</comment>
<sequence>MTAAEPDGRGRPGAPTLGVLTVGQLVRLCGIAGLGPADASAYATVLVEALGPVAERPLDLPPLHRTFLSDDHTPVEYSLSFLPDGTPPTLRVLLEPGHVAGGNLARNGRLGLEAVRDMALRWNISTDRLAELEDLFFPSAPHGPLALWCALELRAGGVPRMKVYLNPAARGENRSAETVRETLRRLGHRRAFASLPAADGFPFVALDLGDWESPRVKVYARHDGLAVAEAPALCRMDPGPGAAEVEHFLRTAAGLGPDPFGTGVRQADAPARITGRPVLTCHSFTETDGEGPSGFTLHVPVRAYARHDGEALDRAAALLDRYGVDATALLRAPAAITARRPEDGVGLLAYLALAHQHGRPPRVTAYLSAEAYGVHPARAPQPTGVTTAG</sequence>
<keyword evidence="3" id="KW-1185">Reference proteome</keyword>
<proteinExistence type="predicted"/>
<evidence type="ECO:0000313" key="2">
    <source>
        <dbReference type="EMBL" id="NKQ25526.1"/>
    </source>
</evidence>
<dbReference type="InterPro" id="IPR033964">
    <property type="entry name" value="ABBA"/>
</dbReference>
<dbReference type="InterPro" id="IPR017795">
    <property type="entry name" value="ABBA_NscD-like"/>
</dbReference>
<dbReference type="Proteomes" id="UP000744032">
    <property type="component" value="Unassembled WGS sequence"/>
</dbReference>
<dbReference type="SFLD" id="SFLDS00036">
    <property type="entry name" value="Aromatic_Prenyltransferase"/>
    <property type="match status" value="1"/>
</dbReference>
<dbReference type="Pfam" id="PF11991">
    <property type="entry name" value="Trp_DMAT"/>
    <property type="match status" value="1"/>
</dbReference>
<evidence type="ECO:0000256" key="1">
    <source>
        <dbReference type="ARBA" id="ARBA00022679"/>
    </source>
</evidence>